<evidence type="ECO:0000256" key="7">
    <source>
        <dbReference type="ARBA" id="ARBA00022741"/>
    </source>
</evidence>
<dbReference type="OrthoDB" id="1493837at2"/>
<evidence type="ECO:0000256" key="3">
    <source>
        <dbReference type="ARBA" id="ARBA00022475"/>
    </source>
</evidence>
<dbReference type="GO" id="GO:0008654">
    <property type="term" value="P:phospholipid biosynthetic process"/>
    <property type="evidence" value="ECO:0007669"/>
    <property type="project" value="UniProtKB-KW"/>
</dbReference>
<dbReference type="eggNOG" id="COG0818">
    <property type="taxonomic scope" value="Bacteria"/>
</dbReference>
<keyword evidence="3" id="KW-1003">Cell membrane</keyword>
<sequence>MKNYIKARWASFGYAFAGLFDFFSGRHPHAILHLIAAITVLLAAYYFALSPWEWGLIILAIGGVLALEALNSALEYVVDLVQPDFHPLAKKAKDMAAAAVLIFALATLGLASLIFWPKILNLLAN</sequence>
<feature type="binding site" evidence="16">
    <location>
        <position position="68"/>
    </location>
    <ligand>
        <name>substrate</name>
    </ligand>
</feature>
<feature type="transmembrane region" description="Helical" evidence="19">
    <location>
        <begin position="30"/>
        <end position="48"/>
    </location>
</feature>
<dbReference type="GO" id="GO:0005524">
    <property type="term" value="F:ATP binding"/>
    <property type="evidence" value="ECO:0007669"/>
    <property type="project" value="UniProtKB-KW"/>
</dbReference>
<evidence type="ECO:0000256" key="18">
    <source>
        <dbReference type="PIRSR" id="PIRSR600829-4"/>
    </source>
</evidence>
<name>H6L0K3_SAPGL</name>
<dbReference type="Proteomes" id="UP000007519">
    <property type="component" value="Chromosome"/>
</dbReference>
<feature type="transmembrane region" description="Helical" evidence="19">
    <location>
        <begin position="54"/>
        <end position="74"/>
    </location>
</feature>
<dbReference type="RefSeq" id="WP_015692171.1">
    <property type="nucleotide sequence ID" value="NC_016940.1"/>
</dbReference>
<evidence type="ECO:0000256" key="4">
    <source>
        <dbReference type="ARBA" id="ARBA00022516"/>
    </source>
</evidence>
<feature type="transmembrane region" description="Helical" evidence="19">
    <location>
        <begin position="6"/>
        <end position="23"/>
    </location>
</feature>
<feature type="binding site" evidence="18">
    <location>
        <position position="75"/>
    </location>
    <ligand>
        <name>a divalent metal cation</name>
        <dbReference type="ChEBI" id="CHEBI:60240"/>
    </ligand>
</feature>
<dbReference type="InterPro" id="IPR033717">
    <property type="entry name" value="UDPK"/>
</dbReference>
<protein>
    <submittedName>
        <fullName evidence="20">Diacylglycerol kinase</fullName>
    </submittedName>
</protein>
<keyword evidence="14" id="KW-1208">Phospholipid metabolism</keyword>
<organism evidence="20 21">
    <name type="scientific">Saprospira grandis (strain Lewin)</name>
    <dbReference type="NCBI Taxonomy" id="984262"/>
    <lineage>
        <taxon>Bacteria</taxon>
        <taxon>Pseudomonadati</taxon>
        <taxon>Bacteroidota</taxon>
        <taxon>Saprospiria</taxon>
        <taxon>Saprospirales</taxon>
        <taxon>Saprospiraceae</taxon>
        <taxon>Saprospira</taxon>
    </lineage>
</organism>
<keyword evidence="8 20" id="KW-0418">Kinase</keyword>
<keyword evidence="9 17" id="KW-0067">ATP-binding</keyword>
<keyword evidence="7 17" id="KW-0547">Nucleotide-binding</keyword>
<dbReference type="PANTHER" id="PTHR34299:SF1">
    <property type="entry name" value="DIACYLGLYCEROL KINASE"/>
    <property type="match status" value="1"/>
</dbReference>
<dbReference type="AlphaFoldDB" id="H6L0K3"/>
<gene>
    <name evidence="20" type="ordered locus">SGRA_1804</name>
</gene>
<feature type="transmembrane region" description="Helical" evidence="19">
    <location>
        <begin position="95"/>
        <end position="116"/>
    </location>
</feature>
<evidence type="ECO:0000256" key="10">
    <source>
        <dbReference type="ARBA" id="ARBA00022989"/>
    </source>
</evidence>
<evidence type="ECO:0000256" key="8">
    <source>
        <dbReference type="ARBA" id="ARBA00022777"/>
    </source>
</evidence>
<evidence type="ECO:0000256" key="11">
    <source>
        <dbReference type="ARBA" id="ARBA00023098"/>
    </source>
</evidence>
<evidence type="ECO:0000256" key="5">
    <source>
        <dbReference type="ARBA" id="ARBA00022679"/>
    </source>
</evidence>
<evidence type="ECO:0000256" key="13">
    <source>
        <dbReference type="ARBA" id="ARBA00023209"/>
    </source>
</evidence>
<dbReference type="STRING" id="984262.SGRA_1804"/>
<dbReference type="InterPro" id="IPR000829">
    <property type="entry name" value="DAGK"/>
</dbReference>
<keyword evidence="4" id="KW-0444">Lipid biosynthesis</keyword>
<dbReference type="Pfam" id="PF01219">
    <property type="entry name" value="DAGK_prokar"/>
    <property type="match status" value="1"/>
</dbReference>
<keyword evidence="10 19" id="KW-1133">Transmembrane helix</keyword>
<keyword evidence="5" id="KW-0808">Transferase</keyword>
<evidence type="ECO:0000256" key="14">
    <source>
        <dbReference type="ARBA" id="ARBA00023264"/>
    </source>
</evidence>
<evidence type="ECO:0000256" key="9">
    <source>
        <dbReference type="ARBA" id="ARBA00022840"/>
    </source>
</evidence>
<dbReference type="GO" id="GO:0046872">
    <property type="term" value="F:metal ion binding"/>
    <property type="evidence" value="ECO:0007669"/>
    <property type="project" value="UniProtKB-KW"/>
</dbReference>
<keyword evidence="18" id="KW-0479">Metal-binding</keyword>
<reference evidence="20 21" key="1">
    <citation type="journal article" date="2012" name="Stand. Genomic Sci.">
        <title>Complete genome sequencing and analysis of Saprospira grandis str. Lewin, a predatory marine bacterium.</title>
        <authorList>
            <person name="Saw J.H."/>
            <person name="Yuryev A."/>
            <person name="Kanbe M."/>
            <person name="Hou S."/>
            <person name="Young A.G."/>
            <person name="Aizawa S."/>
            <person name="Alam M."/>
        </authorList>
    </citation>
    <scope>NUCLEOTIDE SEQUENCE [LARGE SCALE GENOMIC DNA]</scope>
    <source>
        <strain evidence="20 21">Lewin</strain>
    </source>
</reference>
<keyword evidence="11" id="KW-0443">Lipid metabolism</keyword>
<comment type="similarity">
    <text evidence="2">Belongs to the bacterial diacylglycerol kinase family.</text>
</comment>
<evidence type="ECO:0000313" key="20">
    <source>
        <dbReference type="EMBL" id="AFC24539.1"/>
    </source>
</evidence>
<comment type="subcellular location">
    <subcellularLocation>
        <location evidence="1">Cell membrane</location>
        <topology evidence="1">Multi-pass membrane protein</topology>
    </subcellularLocation>
</comment>
<evidence type="ECO:0000256" key="19">
    <source>
        <dbReference type="SAM" id="Phobius"/>
    </source>
</evidence>
<evidence type="ECO:0000256" key="6">
    <source>
        <dbReference type="ARBA" id="ARBA00022692"/>
    </source>
</evidence>
<evidence type="ECO:0000313" key="21">
    <source>
        <dbReference type="Proteomes" id="UP000007519"/>
    </source>
</evidence>
<dbReference type="GO" id="GO:0016301">
    <property type="term" value="F:kinase activity"/>
    <property type="evidence" value="ECO:0007669"/>
    <property type="project" value="UniProtKB-KW"/>
</dbReference>
<feature type="binding site" evidence="17">
    <location>
        <position position="75"/>
    </location>
    <ligand>
        <name>ATP</name>
        <dbReference type="ChEBI" id="CHEBI:30616"/>
    </ligand>
</feature>
<keyword evidence="12 19" id="KW-0472">Membrane</keyword>
<dbReference type="InterPro" id="IPR036945">
    <property type="entry name" value="DAGK_sf"/>
</dbReference>
<keyword evidence="18" id="KW-0460">Magnesium</keyword>
<dbReference type="KEGG" id="sgn:SGRA_1804"/>
<evidence type="ECO:0000256" key="16">
    <source>
        <dbReference type="PIRSR" id="PIRSR600829-2"/>
    </source>
</evidence>
<evidence type="ECO:0000256" key="1">
    <source>
        <dbReference type="ARBA" id="ARBA00004651"/>
    </source>
</evidence>
<dbReference type="CDD" id="cd14265">
    <property type="entry name" value="UDPK_IM_like"/>
    <property type="match status" value="1"/>
</dbReference>
<proteinExistence type="inferred from homology"/>
<evidence type="ECO:0000256" key="17">
    <source>
        <dbReference type="PIRSR" id="PIRSR600829-3"/>
    </source>
</evidence>
<accession>H6L0K3</accession>
<dbReference type="EMBL" id="CP002831">
    <property type="protein sequence ID" value="AFC24539.1"/>
    <property type="molecule type" value="Genomic_DNA"/>
</dbReference>
<keyword evidence="6 19" id="KW-0812">Transmembrane</keyword>
<dbReference type="PANTHER" id="PTHR34299">
    <property type="entry name" value="DIACYLGLYCEROL KINASE"/>
    <property type="match status" value="1"/>
</dbReference>
<evidence type="ECO:0000256" key="2">
    <source>
        <dbReference type="ARBA" id="ARBA00005967"/>
    </source>
</evidence>
<evidence type="ECO:0000256" key="15">
    <source>
        <dbReference type="PIRSR" id="PIRSR600829-1"/>
    </source>
</evidence>
<keyword evidence="13" id="KW-0594">Phospholipid biosynthesis</keyword>
<dbReference type="GO" id="GO:0005886">
    <property type="term" value="C:plasma membrane"/>
    <property type="evidence" value="ECO:0007669"/>
    <property type="project" value="UniProtKB-SubCell"/>
</dbReference>
<evidence type="ECO:0000256" key="12">
    <source>
        <dbReference type="ARBA" id="ARBA00023136"/>
    </source>
</evidence>
<comment type="cofactor">
    <cofactor evidence="18">
        <name>Mg(2+)</name>
        <dbReference type="ChEBI" id="CHEBI:18420"/>
    </cofactor>
    <text evidence="18">Mn(2+), Zn(2+), Cd(2+) and Co(2+) support activity to lesser extents.</text>
</comment>
<keyword evidence="21" id="KW-1185">Reference proteome</keyword>
<feature type="binding site" evidence="17">
    <location>
        <begin position="93"/>
        <end position="94"/>
    </location>
    <ligand>
        <name>ATP</name>
        <dbReference type="ChEBI" id="CHEBI:30616"/>
    </ligand>
</feature>
<feature type="binding site" evidence="17">
    <location>
        <position position="14"/>
    </location>
    <ligand>
        <name>ATP</name>
        <dbReference type="ChEBI" id="CHEBI:30616"/>
    </ligand>
</feature>
<feature type="active site" description="Proton acceptor" evidence="15">
    <location>
        <position position="68"/>
    </location>
</feature>
<dbReference type="PROSITE" id="PS01069">
    <property type="entry name" value="DAGK_PROKAR"/>
    <property type="match status" value="1"/>
</dbReference>
<dbReference type="HOGENOM" id="CLU_112343_2_2_10"/>
<dbReference type="Gene3D" id="1.10.287.3610">
    <property type="match status" value="1"/>
</dbReference>